<dbReference type="RefSeq" id="WP_160845411.1">
    <property type="nucleotide sequence ID" value="NZ_WVHT01000007.1"/>
</dbReference>
<dbReference type="EMBL" id="WVHT01000007">
    <property type="protein sequence ID" value="MXV52231.1"/>
    <property type="molecule type" value="Genomic_DNA"/>
</dbReference>
<accession>A0A7K1YCY7</accession>
<dbReference type="AlphaFoldDB" id="A0A7K1YCY7"/>
<comment type="caution">
    <text evidence="1">The sequence shown here is derived from an EMBL/GenBank/DDBJ whole genome shotgun (WGS) entry which is preliminary data.</text>
</comment>
<name>A0A7K1YCY7_9SPHI</name>
<organism evidence="1 2">
    <name type="scientific">Hufsiella arboris</name>
    <dbReference type="NCBI Taxonomy" id="2695275"/>
    <lineage>
        <taxon>Bacteria</taxon>
        <taxon>Pseudomonadati</taxon>
        <taxon>Bacteroidota</taxon>
        <taxon>Sphingobacteriia</taxon>
        <taxon>Sphingobacteriales</taxon>
        <taxon>Sphingobacteriaceae</taxon>
        <taxon>Hufsiella</taxon>
    </lineage>
</organism>
<proteinExistence type="predicted"/>
<dbReference type="Proteomes" id="UP000466586">
    <property type="component" value="Unassembled WGS sequence"/>
</dbReference>
<gene>
    <name evidence="1" type="ORF">GS399_14730</name>
</gene>
<protein>
    <submittedName>
        <fullName evidence="1">DUF3352 domain-containing protein</fullName>
    </submittedName>
</protein>
<sequence length="534" mass="60755">MKKVIALIILLIAAIFAVAALYFSKVNVSNRNNGVVLSYIPADACLVASVRFDKATSEIFDDYEGFETLLGRDEFRKLSSLNDTLLSYPAISNLLNESNIYFSVHAKNDDKEDNLLFLAALNKKISTAELQSILKTVKNISVENLKIGDKEAFNINVGTSKNNFFLFVGNNAVVASFSKKLLEKSLGNMPKISNEYIGQITSGGQRSENSPFNIYINHSQVNSFTESFYSFPKNKSNLLAELSGYSSLNMNFKSDALMFNGISTIDTNKSAYLACFLHQKPIRNDIIKALPQITAAYTVFGIFDYRLFFNDVAALLTRRGQYDELKKKIQQVKSETGIDLERDLKSYLGNEFALIQLSNQEKLAVIHVKNGDKVDFFLQPVSSVYAENIHHVNYSEIFYNYFGDALKPFYKPFYTVVDNYLILSNSAAALNQFTIEYKRDLLLNNTENFNDFTKYTANQSNISFFLNIKNFRQIAASDLKSPISKSFKDEEGLKKFYSFSWQWSSDRDHFFTNFYANFSRQKQQPDSLPKFTQP</sequence>
<evidence type="ECO:0000313" key="2">
    <source>
        <dbReference type="Proteomes" id="UP000466586"/>
    </source>
</evidence>
<dbReference type="Pfam" id="PF11832">
    <property type="entry name" value="DUF3352"/>
    <property type="match status" value="1"/>
</dbReference>
<reference evidence="1 2" key="1">
    <citation type="submission" date="2019-11" db="EMBL/GenBank/DDBJ databases">
        <title>Pedobacter sp. HMF7647 Genome sequencing and assembly.</title>
        <authorList>
            <person name="Kang H."/>
            <person name="Kim H."/>
            <person name="Joh K."/>
        </authorList>
    </citation>
    <scope>NUCLEOTIDE SEQUENCE [LARGE SCALE GENOMIC DNA]</scope>
    <source>
        <strain evidence="1 2">HMF7647</strain>
    </source>
</reference>
<keyword evidence="2" id="KW-1185">Reference proteome</keyword>
<evidence type="ECO:0000313" key="1">
    <source>
        <dbReference type="EMBL" id="MXV52231.1"/>
    </source>
</evidence>
<dbReference type="InterPro" id="IPR021787">
    <property type="entry name" value="DUF3352"/>
</dbReference>